<dbReference type="PANTHER" id="PTHR12189">
    <property type="entry name" value="MRNA GUANINE-7- METHYLTRANSFERASE"/>
    <property type="match status" value="1"/>
</dbReference>
<evidence type="ECO:0000256" key="7">
    <source>
        <dbReference type="ARBA" id="ARBA00022884"/>
    </source>
</evidence>
<keyword evidence="6" id="KW-0547">Nucleotide-binding</keyword>
<sequence length="1171" mass="134471">MEPDSQRIAPSVSPIPVTPPMSGEKTPMQKKTEFETIVKHYLESNPLIKSGNKSNELEIRFGTNPRVARPISKIEYDNVVQHILSNGFSTDNMIGVQMLRIQNEYIDKVTGRAKPDNVRAEIVGVDLIQEYCKTNNLQKLIDMPSTTFNKVKFTKKMQAYTASGEKINKVDMEDFNFRVSFQTEQDFHAHHEVARSILSRWDDTKKYFRVMNRVQFHHDTYPVVIDMSIVRSSKKMSNLPIQKYTIQEAEVFDNIESYEIEIEVDSKKVGPGSEYNTALRLSNALRKCVRTVLCGLQGTQYPISYKEKNDLLQSYMKLVHGANYDRPRWVQPRDFIGPGSYTLQMENILENAEDSNIPNIRNEYTVTDKADGDRKLLYVSDEGNIYLIDTNMNVTFTGAKTNEKTIYNSLLDGEHIKYDKNNRYFNMYAAFDIYYVHGKSMREYGFNKKKPLEGEEDDGTDEKKYRLPILNEFIKILKPYSIMDKSNKGEVSKDGNERPVPITIKCKEFSNVGNNNIFSGCSEILSNVRDGLYEYNTDGLIFTPTSLPVGGTTMTSGPGPLYKTTWDQSFKWKPAEFNTIDFLVSVKKNTAGKDEIRNIYQEGKNMQGSHNIIQYKTLILRCGFDEKKHGYLNPFNDLINDNIPSVKDIDDENTYKPVAFQPTNPFDKDASLCNVVLKEDGSKTYMVTEEGDYFDENTIVEFKYVPANEVGWRWVPLRVRYDKTTELLSGKKNYGNAYHVANSNWHSIHNPITENMISTGVNIPETITNEDVYYNRSNMETSTQSLRNFHNLYVKSKLIGSVSNRGDSLIDYAVGKAGDLAKWKHSKLGFVFGIDISKDNIMNQLDGACSRYLKEHKKYNKLPNALFLHGDSGKNIRNGDAYYTEKDKEISKAIFGAGPKDASIIGKGVYKNYGKGESGFQISSCQFAMHYFFENEQSVHQFLRNVAECTKVNGRFIGTCYDGQTVFNLLKNKNKEESMSIFKDDYKMFELTKMYDQTGFPDDEASLGYAINVYQESINKSFREYLVNFDYLVRLMEDYGFVLITDEEAQQIGMPGGSGLFSELYTSMQNELKMNSNKKADYKKAPYMSPEEKRVSFLNRYFVFKKVRNVDVQKMSDVIKNQKKIEVDQTEEEMEEIKEIVAEKVPAKKRAKKTSKKITLKKFDTPDNENE</sequence>
<dbReference type="GO" id="GO:0005525">
    <property type="term" value="F:GTP binding"/>
    <property type="evidence" value="ECO:0007669"/>
    <property type="project" value="UniProtKB-KW"/>
</dbReference>
<dbReference type="SUPFAM" id="SSF56091">
    <property type="entry name" value="DNA ligase/mRNA capping enzyme, catalytic domain"/>
    <property type="match status" value="1"/>
</dbReference>
<dbReference type="GO" id="GO:0004482">
    <property type="term" value="F:mRNA 5'-cap (guanine-N7-)-methyltransferase activity"/>
    <property type="evidence" value="ECO:0007669"/>
    <property type="project" value="UniProtKB-EC"/>
</dbReference>
<organism evidence="11">
    <name type="scientific">viral metagenome</name>
    <dbReference type="NCBI Taxonomy" id="1070528"/>
    <lineage>
        <taxon>unclassified sequences</taxon>
        <taxon>metagenomes</taxon>
        <taxon>organismal metagenomes</taxon>
    </lineage>
</organism>
<keyword evidence="4" id="KW-0808">Transferase</keyword>
<dbReference type="InterPro" id="IPR029063">
    <property type="entry name" value="SAM-dependent_MTases_sf"/>
</dbReference>
<evidence type="ECO:0000256" key="1">
    <source>
        <dbReference type="ARBA" id="ARBA00005129"/>
    </source>
</evidence>
<feature type="region of interest" description="Disordered" evidence="9">
    <location>
        <begin position="1"/>
        <end position="29"/>
    </location>
</feature>
<protein>
    <recommendedName>
        <fullName evidence="2">mRNA (guanine-N(7))-methyltransferase</fullName>
        <ecNumber evidence="2">2.1.1.56</ecNumber>
    </recommendedName>
</protein>
<dbReference type="Pfam" id="PF03291">
    <property type="entry name" value="mRNA_G-N7_MeTrfase"/>
    <property type="match status" value="1"/>
</dbReference>
<evidence type="ECO:0000256" key="8">
    <source>
        <dbReference type="ARBA" id="ARBA00023134"/>
    </source>
</evidence>
<dbReference type="PROSITE" id="PS51562">
    <property type="entry name" value="RNA_CAP0_MT"/>
    <property type="match status" value="1"/>
</dbReference>
<dbReference type="InterPro" id="IPR004971">
    <property type="entry name" value="mRNA_G-N7_MeTrfase_dom"/>
</dbReference>
<name>A0A6C0IQA7_9ZZZZ</name>
<evidence type="ECO:0000256" key="2">
    <source>
        <dbReference type="ARBA" id="ARBA00011926"/>
    </source>
</evidence>
<dbReference type="InterPro" id="IPR039753">
    <property type="entry name" value="RG7MT1"/>
</dbReference>
<dbReference type="InterPro" id="IPR033469">
    <property type="entry name" value="CYTH-like_dom_sf"/>
</dbReference>
<evidence type="ECO:0000256" key="5">
    <source>
        <dbReference type="ARBA" id="ARBA00022691"/>
    </source>
</evidence>
<keyword evidence="3" id="KW-0489">Methyltransferase</keyword>
<reference evidence="11" key="1">
    <citation type="journal article" date="2020" name="Nature">
        <title>Giant virus diversity and host interactions through global metagenomics.</title>
        <authorList>
            <person name="Schulz F."/>
            <person name="Roux S."/>
            <person name="Paez-Espino D."/>
            <person name="Jungbluth S."/>
            <person name="Walsh D.A."/>
            <person name="Denef V.J."/>
            <person name="McMahon K.D."/>
            <person name="Konstantinidis K.T."/>
            <person name="Eloe-Fadrosh E.A."/>
            <person name="Kyrpides N.C."/>
            <person name="Woyke T."/>
        </authorList>
    </citation>
    <scope>NUCLEOTIDE SEQUENCE</scope>
    <source>
        <strain evidence="11">GVMAG-M-3300024261-26</strain>
    </source>
</reference>
<dbReference type="UniPathway" id="UPA00922"/>
<dbReference type="SUPFAM" id="SSF55154">
    <property type="entry name" value="CYTH-like phosphatases"/>
    <property type="match status" value="1"/>
</dbReference>
<evidence type="ECO:0000259" key="10">
    <source>
        <dbReference type="PROSITE" id="PS51562"/>
    </source>
</evidence>
<keyword evidence="8" id="KW-0342">GTP-binding</keyword>
<dbReference type="GO" id="GO:0003723">
    <property type="term" value="F:RNA binding"/>
    <property type="evidence" value="ECO:0007669"/>
    <property type="project" value="UniProtKB-KW"/>
</dbReference>
<dbReference type="SUPFAM" id="SSF53335">
    <property type="entry name" value="S-adenosyl-L-methionine-dependent methyltransferases"/>
    <property type="match status" value="1"/>
</dbReference>
<keyword evidence="7" id="KW-0694">RNA-binding</keyword>
<dbReference type="GO" id="GO:0005634">
    <property type="term" value="C:nucleus"/>
    <property type="evidence" value="ECO:0007669"/>
    <property type="project" value="TreeGrafter"/>
</dbReference>
<proteinExistence type="predicted"/>
<dbReference type="Gene3D" id="2.40.50.140">
    <property type="entry name" value="Nucleic acid-binding proteins"/>
    <property type="match status" value="1"/>
</dbReference>
<feature type="compositionally biased region" description="Basic residues" evidence="9">
    <location>
        <begin position="1149"/>
        <end position="1160"/>
    </location>
</feature>
<evidence type="ECO:0000256" key="6">
    <source>
        <dbReference type="ARBA" id="ARBA00022741"/>
    </source>
</evidence>
<dbReference type="AlphaFoldDB" id="A0A6C0IQA7"/>
<dbReference type="InterPro" id="IPR012340">
    <property type="entry name" value="NA-bd_OB-fold"/>
</dbReference>
<comment type="pathway">
    <text evidence="1">mRNA processing; mRNA capping.</text>
</comment>
<dbReference type="Gene3D" id="3.40.50.150">
    <property type="entry name" value="Vaccinia Virus protein VP39"/>
    <property type="match status" value="1"/>
</dbReference>
<dbReference type="EC" id="2.1.1.56" evidence="2"/>
<evidence type="ECO:0000256" key="3">
    <source>
        <dbReference type="ARBA" id="ARBA00022603"/>
    </source>
</evidence>
<accession>A0A6C0IQA7</accession>
<evidence type="ECO:0000256" key="9">
    <source>
        <dbReference type="SAM" id="MobiDB-lite"/>
    </source>
</evidence>
<evidence type="ECO:0000313" key="11">
    <source>
        <dbReference type="EMBL" id="QHT94626.1"/>
    </source>
</evidence>
<evidence type="ECO:0000256" key="4">
    <source>
        <dbReference type="ARBA" id="ARBA00022679"/>
    </source>
</evidence>
<feature type="region of interest" description="Disordered" evidence="9">
    <location>
        <begin position="1149"/>
        <end position="1171"/>
    </location>
</feature>
<dbReference type="PANTHER" id="PTHR12189:SF2">
    <property type="entry name" value="MRNA CAP GUANINE-N7 METHYLTRANSFERASE"/>
    <property type="match status" value="1"/>
</dbReference>
<feature type="domain" description="MRNA cap 0 methyltransferase" evidence="10">
    <location>
        <begin position="782"/>
        <end position="1107"/>
    </location>
</feature>
<dbReference type="Gene3D" id="3.30.470.30">
    <property type="entry name" value="DNA ligase/mRNA capping enzyme"/>
    <property type="match status" value="1"/>
</dbReference>
<dbReference type="EMBL" id="MN740228">
    <property type="protein sequence ID" value="QHT94626.1"/>
    <property type="molecule type" value="Genomic_DNA"/>
</dbReference>
<keyword evidence="5" id="KW-0949">S-adenosyl-L-methionine</keyword>